<dbReference type="GO" id="GO:0005829">
    <property type="term" value="C:cytosol"/>
    <property type="evidence" value="ECO:0007669"/>
    <property type="project" value="TreeGrafter"/>
</dbReference>
<dbReference type="OrthoDB" id="10248398at2759"/>
<dbReference type="GO" id="GO:0061608">
    <property type="term" value="F:nuclear import signal receptor activity"/>
    <property type="evidence" value="ECO:0007669"/>
    <property type="project" value="TreeGrafter"/>
</dbReference>
<dbReference type="Pfam" id="PF05603">
    <property type="entry name" value="Hikeshi-like_N"/>
    <property type="match status" value="1"/>
</dbReference>
<dbReference type="Pfam" id="PF21057">
    <property type="entry name" value="Hikeshi-like_C"/>
    <property type="match status" value="1"/>
</dbReference>
<dbReference type="Proteomes" id="UP000567179">
    <property type="component" value="Unassembled WGS sequence"/>
</dbReference>
<dbReference type="InterPro" id="IPR031318">
    <property type="entry name" value="OPI10"/>
</dbReference>
<accession>A0A8H5F6C1</accession>
<dbReference type="InterPro" id="IPR048364">
    <property type="entry name" value="Hikeshi-like_C"/>
</dbReference>
<comment type="caution">
    <text evidence="4">The sequence shown here is derived from an EMBL/GenBank/DDBJ whole genome shotgun (WGS) entry which is preliminary data.</text>
</comment>
<feature type="domain" description="Hikeshi-like N-terminal" evidence="2">
    <location>
        <begin position="6"/>
        <end position="134"/>
    </location>
</feature>
<comment type="similarity">
    <text evidence="1">Belongs to the OPI10 family.</text>
</comment>
<dbReference type="AlphaFoldDB" id="A0A8H5F6C1"/>
<name>A0A8H5F6C1_9AGAR</name>
<evidence type="ECO:0000259" key="2">
    <source>
        <dbReference type="Pfam" id="PF05603"/>
    </source>
</evidence>
<dbReference type="EMBL" id="JAACJJ010000015">
    <property type="protein sequence ID" value="KAF5325316.1"/>
    <property type="molecule type" value="Genomic_DNA"/>
</dbReference>
<evidence type="ECO:0000313" key="4">
    <source>
        <dbReference type="EMBL" id="KAF5325316.1"/>
    </source>
</evidence>
<keyword evidence="5" id="KW-1185">Reference proteome</keyword>
<dbReference type="InterPro" id="IPR008493">
    <property type="entry name" value="Hikeshi-like_N"/>
</dbReference>
<evidence type="ECO:0008006" key="6">
    <source>
        <dbReference type="Google" id="ProtNLM"/>
    </source>
</evidence>
<reference evidence="4 5" key="1">
    <citation type="journal article" date="2020" name="ISME J.">
        <title>Uncovering the hidden diversity of litter-decomposition mechanisms in mushroom-forming fungi.</title>
        <authorList>
            <person name="Floudas D."/>
            <person name="Bentzer J."/>
            <person name="Ahren D."/>
            <person name="Johansson T."/>
            <person name="Persson P."/>
            <person name="Tunlid A."/>
        </authorList>
    </citation>
    <scope>NUCLEOTIDE SEQUENCE [LARGE SCALE GENOMIC DNA]</scope>
    <source>
        <strain evidence="4 5">CBS 101986</strain>
    </source>
</reference>
<dbReference type="PANTHER" id="PTHR12925">
    <property type="entry name" value="HIKESHI FAMILY MEMBER"/>
    <property type="match status" value="1"/>
</dbReference>
<organism evidence="4 5">
    <name type="scientific">Psilocybe cf. subviscida</name>
    <dbReference type="NCBI Taxonomy" id="2480587"/>
    <lineage>
        <taxon>Eukaryota</taxon>
        <taxon>Fungi</taxon>
        <taxon>Dikarya</taxon>
        <taxon>Basidiomycota</taxon>
        <taxon>Agaricomycotina</taxon>
        <taxon>Agaricomycetes</taxon>
        <taxon>Agaricomycetidae</taxon>
        <taxon>Agaricales</taxon>
        <taxon>Agaricineae</taxon>
        <taxon>Strophariaceae</taxon>
        <taxon>Psilocybe</taxon>
    </lineage>
</organism>
<evidence type="ECO:0000259" key="3">
    <source>
        <dbReference type="Pfam" id="PF21057"/>
    </source>
</evidence>
<dbReference type="GO" id="GO:0006606">
    <property type="term" value="P:protein import into nucleus"/>
    <property type="evidence" value="ECO:0007669"/>
    <property type="project" value="TreeGrafter"/>
</dbReference>
<dbReference type="GO" id="GO:0005634">
    <property type="term" value="C:nucleus"/>
    <property type="evidence" value="ECO:0007669"/>
    <property type="project" value="TreeGrafter"/>
</dbReference>
<sequence length="205" mass="22285">MFGCLVAGRLLQTNLIQVDETHAYFELPNASSINHLCVFLIGEVPFPEGYAAAVHFFLPGKGFQLLGMISNDKPSAIFRLRGTFSGGSASATQNRFSSYSSMSDDMQPQDVAAILGLSIEPTANIQNQLSTLQSSLRAPDDDLSKNPALMAERVVKHLFNYLIGFSGDGRLNPDVVVPLGLIQRWYEGFLGKLQAGGIGFLQRSE</sequence>
<gene>
    <name evidence="4" type="ORF">D9619_009795</name>
</gene>
<evidence type="ECO:0000256" key="1">
    <source>
        <dbReference type="ARBA" id="ARBA00006623"/>
    </source>
</evidence>
<evidence type="ECO:0000313" key="5">
    <source>
        <dbReference type="Proteomes" id="UP000567179"/>
    </source>
</evidence>
<feature type="domain" description="Hikeshi-like C-terminal" evidence="3">
    <location>
        <begin position="147"/>
        <end position="203"/>
    </location>
</feature>
<proteinExistence type="inferred from homology"/>
<protein>
    <recommendedName>
        <fullName evidence="6">Hikeshi-like domain-containing protein</fullName>
    </recommendedName>
</protein>
<dbReference type="PANTHER" id="PTHR12925:SF0">
    <property type="entry name" value="PROTEIN HIKESHI"/>
    <property type="match status" value="1"/>
</dbReference>